<evidence type="ECO:0000256" key="7">
    <source>
        <dbReference type="ARBA" id="ARBA00023136"/>
    </source>
</evidence>
<accession>A0A8B8VGJ4</accession>
<dbReference type="CDD" id="cd00102">
    <property type="entry name" value="IPT"/>
    <property type="match status" value="1"/>
</dbReference>
<dbReference type="InterPro" id="IPR036465">
    <property type="entry name" value="vWFA_dom_sf"/>
</dbReference>
<dbReference type="Pfam" id="PF05587">
    <property type="entry name" value="Anth_Ig"/>
    <property type="match status" value="1"/>
</dbReference>
<keyword evidence="3 9" id="KW-0812">Transmembrane</keyword>
<name>A0A8B8VGJ4_BALMU</name>
<gene>
    <name evidence="13" type="primary">LOC118882410</name>
</gene>
<dbReference type="SUPFAM" id="SSF53300">
    <property type="entry name" value="vWA-like"/>
    <property type="match status" value="1"/>
</dbReference>
<dbReference type="Proteomes" id="UP000694857">
    <property type="component" value="Chromosome 16"/>
</dbReference>
<dbReference type="OrthoDB" id="9681030at2759"/>
<dbReference type="InterPro" id="IPR008400">
    <property type="entry name" value="Anthrax_toxin_rcpt_extracel"/>
</dbReference>
<organism evidence="12 13">
    <name type="scientific">Balaenoptera musculus</name>
    <name type="common">Blue whale</name>
    <dbReference type="NCBI Taxonomy" id="9771"/>
    <lineage>
        <taxon>Eukaryota</taxon>
        <taxon>Metazoa</taxon>
        <taxon>Chordata</taxon>
        <taxon>Craniata</taxon>
        <taxon>Vertebrata</taxon>
        <taxon>Euteleostomi</taxon>
        <taxon>Mammalia</taxon>
        <taxon>Eutheria</taxon>
        <taxon>Laurasiatheria</taxon>
        <taxon>Artiodactyla</taxon>
        <taxon>Whippomorpha</taxon>
        <taxon>Cetacea</taxon>
        <taxon>Mysticeti</taxon>
        <taxon>Balaenopteridae</taxon>
        <taxon>Balaenoptera</taxon>
    </lineage>
</organism>
<evidence type="ECO:0000256" key="1">
    <source>
        <dbReference type="ARBA" id="ARBA00004479"/>
    </source>
</evidence>
<protein>
    <submittedName>
        <fullName evidence="13">LOW QUALITY PROTEIN: anthrax toxin receptor-like</fullName>
    </submittedName>
</protein>
<dbReference type="KEGG" id="bmus:118882410"/>
<evidence type="ECO:0000259" key="11">
    <source>
        <dbReference type="PROSITE" id="PS50234"/>
    </source>
</evidence>
<keyword evidence="12" id="KW-1185">Reference proteome</keyword>
<feature type="domain" description="VWFA" evidence="11">
    <location>
        <begin position="86"/>
        <end position="319"/>
    </location>
</feature>
<comment type="similarity">
    <text evidence="2">Belongs to the ATR family.</text>
</comment>
<evidence type="ECO:0000256" key="4">
    <source>
        <dbReference type="ARBA" id="ARBA00022723"/>
    </source>
</evidence>
<dbReference type="GO" id="GO:0009986">
    <property type="term" value="C:cell surface"/>
    <property type="evidence" value="ECO:0007669"/>
    <property type="project" value="TreeGrafter"/>
</dbReference>
<dbReference type="GO" id="GO:0046872">
    <property type="term" value="F:metal ion binding"/>
    <property type="evidence" value="ECO:0007669"/>
    <property type="project" value="UniProtKB-KW"/>
</dbReference>
<evidence type="ECO:0000256" key="6">
    <source>
        <dbReference type="ARBA" id="ARBA00022989"/>
    </source>
</evidence>
<dbReference type="InterPro" id="IPR002035">
    <property type="entry name" value="VWF_A"/>
</dbReference>
<reference evidence="13" key="1">
    <citation type="submission" date="2025-08" db="UniProtKB">
        <authorList>
            <consortium name="RefSeq"/>
        </authorList>
    </citation>
    <scope>IDENTIFICATION</scope>
    <source>
        <tissue evidence="13">Epidermis and Blubber</tissue>
    </source>
</reference>
<evidence type="ECO:0000256" key="8">
    <source>
        <dbReference type="SAM" id="MobiDB-lite"/>
    </source>
</evidence>
<feature type="region of interest" description="Disordered" evidence="8">
    <location>
        <begin position="420"/>
        <end position="458"/>
    </location>
</feature>
<evidence type="ECO:0000256" key="2">
    <source>
        <dbReference type="ARBA" id="ARBA00008095"/>
    </source>
</evidence>
<evidence type="ECO:0000313" key="12">
    <source>
        <dbReference type="Proteomes" id="UP000694857"/>
    </source>
</evidence>
<evidence type="ECO:0000256" key="5">
    <source>
        <dbReference type="ARBA" id="ARBA00022729"/>
    </source>
</evidence>
<keyword evidence="7 9" id="KW-0472">Membrane</keyword>
<evidence type="ECO:0000256" key="3">
    <source>
        <dbReference type="ARBA" id="ARBA00022692"/>
    </source>
</evidence>
<dbReference type="InterPro" id="IPR013783">
    <property type="entry name" value="Ig-like_fold"/>
</dbReference>
<evidence type="ECO:0000256" key="9">
    <source>
        <dbReference type="SAM" id="Phobius"/>
    </source>
</evidence>
<dbReference type="GO" id="GO:0005886">
    <property type="term" value="C:plasma membrane"/>
    <property type="evidence" value="ECO:0007669"/>
    <property type="project" value="TreeGrafter"/>
</dbReference>
<keyword evidence="6 9" id="KW-1133">Transmembrane helix</keyword>
<dbReference type="Gene3D" id="2.60.40.10">
    <property type="entry name" value="Immunoglobulins"/>
    <property type="match status" value="1"/>
</dbReference>
<dbReference type="Gene3D" id="3.40.50.410">
    <property type="entry name" value="von Willebrand factor, type A domain"/>
    <property type="match status" value="2"/>
</dbReference>
<proteinExistence type="inferred from homology"/>
<sequence>MGSRGSGVPGPTLFLLLVLPPPLLSAGSFQHDGPGWKDLHHLSLDWGNLYRHLSQDAGNFHHLRGPSTWTRKSRAEDKNSCQSSFDLYFILDMSGSVNNNWMDIYTFVEDLVKKFDNPNLRMSFITYSTLGHTLMKLTSDRNEIRDGLSRLQNIVPSGATHMQEGFKKANEQIQQANSGGKLPADVTVLRFLLCAELWVVGALVKVASPQEEEVWEQCCGPGSLRQVTPGALLTRPLPASAENKVPSVIISLTDGTLEEAPFEMTKEEADKARKMGATVYCVGVKDFEEDQLLEIADSPRHVFGVDQGFKALKYIVEPLGTKSCIEITAVEPSSVCTGDENELMISGKGFNNAKKKDEVICRFKFSDKQFFDIKAKSVKDTSITCPGVKIEKPDQEVFVEVSLNNGVSVINNNVSITSKNCASTREGGPDDKSAPPAAPPAAPPTAQQPPEEPPSSPPPQFIPYVNPLYFSALIPALLLFLLVLWCIWWLCRRKTTKEPPPVQKPEREPEETCQMSCPTVIVPCGCQGGRMKRMEGKLDTLCDFVQRCNQMSLMWCPPRDMGKCLNFALMKPHCGQLHCSPKVCLQPSRECFSINSCCSRCQCPPARCSRLPSRMQPLVSPPARPRCGATLSLQPP</sequence>
<dbReference type="PANTHER" id="PTHR16059:SF16">
    <property type="entry name" value="ANTHRAX TOXIN RECEPTOR-LIKE"/>
    <property type="match status" value="1"/>
</dbReference>
<feature type="signal peptide" evidence="10">
    <location>
        <begin position="1"/>
        <end position="26"/>
    </location>
</feature>
<evidence type="ECO:0000313" key="13">
    <source>
        <dbReference type="RefSeq" id="XP_036683973.1"/>
    </source>
</evidence>
<keyword evidence="5 10" id="KW-0732">Signal</keyword>
<keyword evidence="4" id="KW-0479">Metal-binding</keyword>
<dbReference type="RefSeq" id="XP_036683973.1">
    <property type="nucleotide sequence ID" value="XM_036828078.1"/>
</dbReference>
<dbReference type="GeneID" id="118882410"/>
<dbReference type="PROSITE" id="PS50234">
    <property type="entry name" value="VWFA"/>
    <property type="match status" value="1"/>
</dbReference>
<feature type="compositionally biased region" description="Pro residues" evidence="8">
    <location>
        <begin position="436"/>
        <end position="458"/>
    </location>
</feature>
<dbReference type="AlphaFoldDB" id="A0A8B8VGJ4"/>
<dbReference type="PANTHER" id="PTHR16059">
    <property type="entry name" value="ANTHRAX TOXIN RECEPTOR"/>
    <property type="match status" value="1"/>
</dbReference>
<dbReference type="Pfam" id="PF00092">
    <property type="entry name" value="VWA"/>
    <property type="match status" value="2"/>
</dbReference>
<dbReference type="SMART" id="SM00327">
    <property type="entry name" value="VWA"/>
    <property type="match status" value="1"/>
</dbReference>
<comment type="subcellular location">
    <subcellularLocation>
        <location evidence="1">Membrane</location>
        <topology evidence="1">Single-pass type I membrane protein</topology>
    </subcellularLocation>
</comment>
<feature type="transmembrane region" description="Helical" evidence="9">
    <location>
        <begin position="468"/>
        <end position="491"/>
    </location>
</feature>
<dbReference type="GO" id="GO:0004888">
    <property type="term" value="F:transmembrane signaling receptor activity"/>
    <property type="evidence" value="ECO:0007669"/>
    <property type="project" value="TreeGrafter"/>
</dbReference>
<feature type="chain" id="PRO_5034546293" evidence="10">
    <location>
        <begin position="27"/>
        <end position="636"/>
    </location>
</feature>
<evidence type="ECO:0000256" key="10">
    <source>
        <dbReference type="SAM" id="SignalP"/>
    </source>
</evidence>